<protein>
    <submittedName>
        <fullName evidence="1">Uncharacterized protein</fullName>
    </submittedName>
</protein>
<dbReference type="EMBL" id="WQPS01000020">
    <property type="protein sequence ID" value="MBT9811187.1"/>
    <property type="molecule type" value="Genomic_DNA"/>
</dbReference>
<reference evidence="1" key="1">
    <citation type="journal article" date="2021" name="Gut Microbes">
        <title>A synthetic consortium of 100 gut commensals modulates the composition and function in a colon model of the microbiome of elderly subjects.</title>
        <authorList>
            <person name="Perez M."/>
            <person name="Ntemiri A."/>
            <person name="Tan H."/>
            <person name="Harris H.M.B."/>
            <person name="Roager H.M."/>
            <person name="Ribiere C."/>
            <person name="O'Toole P.W."/>
        </authorList>
    </citation>
    <scope>NUCLEOTIDE SEQUENCE</scope>
    <source>
        <strain evidence="1">MCC335</strain>
    </source>
</reference>
<dbReference type="AlphaFoldDB" id="A0AA41FG64"/>
<evidence type="ECO:0000313" key="1">
    <source>
        <dbReference type="EMBL" id="MBT9811187.1"/>
    </source>
</evidence>
<evidence type="ECO:0000313" key="2">
    <source>
        <dbReference type="Proteomes" id="UP000708338"/>
    </source>
</evidence>
<accession>A0AA41FG64</accession>
<organism evidence="1 2">
    <name type="scientific">Enterocloster citroniae</name>
    <dbReference type="NCBI Taxonomy" id="358743"/>
    <lineage>
        <taxon>Bacteria</taxon>
        <taxon>Bacillati</taxon>
        <taxon>Bacillota</taxon>
        <taxon>Clostridia</taxon>
        <taxon>Lachnospirales</taxon>
        <taxon>Lachnospiraceae</taxon>
        <taxon>Enterocloster</taxon>
    </lineage>
</organism>
<sequence length="75" mass="8523">MGDKANKQPKPMIGVKPANMAADDRNMELANAIWNKSLQIGKTSDDYRMMILWATEIMSHCTMMMALEKMAKDMK</sequence>
<dbReference type="RefSeq" id="WP_215630178.1">
    <property type="nucleotide sequence ID" value="NZ_WQPS01000020.1"/>
</dbReference>
<proteinExistence type="predicted"/>
<comment type="caution">
    <text evidence="1">The sequence shown here is derived from an EMBL/GenBank/DDBJ whole genome shotgun (WGS) entry which is preliminary data.</text>
</comment>
<name>A0AA41FG64_9FIRM</name>
<dbReference type="Proteomes" id="UP000708338">
    <property type="component" value="Unassembled WGS sequence"/>
</dbReference>
<gene>
    <name evidence="1" type="ORF">GPL26_16295</name>
</gene>